<evidence type="ECO:0000256" key="10">
    <source>
        <dbReference type="PIRSR" id="PIRSR600101-2"/>
    </source>
</evidence>
<dbReference type="InterPro" id="IPR055262">
    <property type="entry name" value="GGT_CS"/>
</dbReference>
<keyword evidence="15" id="KW-1185">Reference proteome</keyword>
<evidence type="ECO:0000256" key="4">
    <source>
        <dbReference type="ARBA" id="ARBA00022679"/>
    </source>
</evidence>
<dbReference type="EC" id="3.4.19.13" evidence="11"/>
<evidence type="ECO:0000256" key="5">
    <source>
        <dbReference type="ARBA" id="ARBA00022801"/>
    </source>
</evidence>
<keyword evidence="7 11" id="KW-0012">Acyltransferase</keyword>
<evidence type="ECO:0000256" key="1">
    <source>
        <dbReference type="ARBA" id="ARBA00001049"/>
    </source>
</evidence>
<feature type="binding site" evidence="10">
    <location>
        <begin position="393"/>
        <end position="395"/>
    </location>
    <ligand>
        <name>L-glutamate</name>
        <dbReference type="ChEBI" id="CHEBI:29985"/>
    </ligand>
</feature>
<accession>A0A556QEK6</accession>
<dbReference type="GO" id="GO:0036374">
    <property type="term" value="F:glutathione hydrolase activity"/>
    <property type="evidence" value="ECO:0007669"/>
    <property type="project" value="UniProtKB-UniRule"/>
</dbReference>
<evidence type="ECO:0000256" key="9">
    <source>
        <dbReference type="PIRSR" id="PIRSR600101-1"/>
    </source>
</evidence>
<comment type="PTM">
    <text evidence="11">Cleaved by autocatalysis into a large and a small subunit.</text>
</comment>
<feature type="chain" id="PRO_5021848413" description="Glutathione hydrolase proenzyme" evidence="13">
    <location>
        <begin position="24"/>
        <end position="577"/>
    </location>
</feature>
<dbReference type="AlphaFoldDB" id="A0A556QEK6"/>
<dbReference type="GO" id="GO:0103068">
    <property type="term" value="F:leukotriene C4 gamma-glutamyl transferase activity"/>
    <property type="evidence" value="ECO:0007669"/>
    <property type="project" value="UniProtKB-EC"/>
</dbReference>
<dbReference type="Proteomes" id="UP000315648">
    <property type="component" value="Unassembled WGS sequence"/>
</dbReference>
<comment type="similarity">
    <text evidence="3 11">Belongs to the gamma-glutamyltransferase family.</text>
</comment>
<comment type="caution">
    <text evidence="14">The sequence shown here is derived from an EMBL/GenBank/DDBJ whole genome shotgun (WGS) entry which is preliminary data.</text>
</comment>
<evidence type="ECO:0000313" key="15">
    <source>
        <dbReference type="Proteomes" id="UP000315648"/>
    </source>
</evidence>
<evidence type="ECO:0000313" key="14">
    <source>
        <dbReference type="EMBL" id="TSJ75079.1"/>
    </source>
</evidence>
<comment type="catalytic activity">
    <reaction evidence="1 11">
        <text>an S-substituted glutathione + H2O = an S-substituted L-cysteinylglycine + L-glutamate</text>
        <dbReference type="Rhea" id="RHEA:59468"/>
        <dbReference type="ChEBI" id="CHEBI:15377"/>
        <dbReference type="ChEBI" id="CHEBI:29985"/>
        <dbReference type="ChEBI" id="CHEBI:90779"/>
        <dbReference type="ChEBI" id="CHEBI:143103"/>
        <dbReference type="EC" id="3.4.19.13"/>
    </reaction>
</comment>
<feature type="region of interest" description="Disordered" evidence="12">
    <location>
        <begin position="558"/>
        <end position="577"/>
    </location>
</feature>
<name>A0A556QEK6_9BACT</name>
<keyword evidence="13" id="KW-0732">Signal</keyword>
<dbReference type="Gene3D" id="3.60.20.40">
    <property type="match status" value="1"/>
</dbReference>
<dbReference type="PROSITE" id="PS00462">
    <property type="entry name" value="G_GLU_TRANSPEPTIDASE"/>
    <property type="match status" value="1"/>
</dbReference>
<keyword evidence="6 11" id="KW-0865">Zymogen</keyword>
<dbReference type="GO" id="GO:0006751">
    <property type="term" value="P:glutathione catabolic process"/>
    <property type="evidence" value="ECO:0007669"/>
    <property type="project" value="UniProtKB-UniRule"/>
</dbReference>
<comment type="pathway">
    <text evidence="11">Sulfur metabolism; glutathione metabolism.</text>
</comment>
<gene>
    <name evidence="14" type="primary">ggt</name>
    <name evidence="14" type="ORF">FPL22_16915</name>
</gene>
<dbReference type="NCBIfam" id="TIGR00066">
    <property type="entry name" value="g_glut_trans"/>
    <property type="match status" value="1"/>
</dbReference>
<evidence type="ECO:0000256" key="11">
    <source>
        <dbReference type="RuleBase" id="RU368036"/>
    </source>
</evidence>
<feature type="binding site" evidence="10">
    <location>
        <begin position="446"/>
        <end position="447"/>
    </location>
    <ligand>
        <name>L-glutamate</name>
        <dbReference type="ChEBI" id="CHEBI:29985"/>
    </ligand>
</feature>
<feature type="binding site" evidence="10">
    <location>
        <position position="96"/>
    </location>
    <ligand>
        <name>L-glutamate</name>
        <dbReference type="ChEBI" id="CHEBI:29985"/>
    </ligand>
</feature>
<evidence type="ECO:0000256" key="8">
    <source>
        <dbReference type="ARBA" id="ARBA00047417"/>
    </source>
</evidence>
<evidence type="ECO:0000256" key="7">
    <source>
        <dbReference type="ARBA" id="ARBA00023315"/>
    </source>
</evidence>
<keyword evidence="4 11" id="KW-0808">Transferase</keyword>
<organism evidence="14 15">
    <name type="scientific">Rariglobus hedericola</name>
    <dbReference type="NCBI Taxonomy" id="2597822"/>
    <lineage>
        <taxon>Bacteria</taxon>
        <taxon>Pseudomonadati</taxon>
        <taxon>Verrucomicrobiota</taxon>
        <taxon>Opitutia</taxon>
        <taxon>Opitutales</taxon>
        <taxon>Opitutaceae</taxon>
        <taxon>Rariglobus</taxon>
    </lineage>
</organism>
<keyword evidence="5 11" id="KW-0378">Hydrolase</keyword>
<dbReference type="SUPFAM" id="SSF56235">
    <property type="entry name" value="N-terminal nucleophile aminohydrolases (Ntn hydrolases)"/>
    <property type="match status" value="1"/>
</dbReference>
<keyword evidence="11" id="KW-0317">Glutathione biosynthesis</keyword>
<dbReference type="GO" id="GO:0006750">
    <property type="term" value="P:glutathione biosynthetic process"/>
    <property type="evidence" value="ECO:0007669"/>
    <property type="project" value="UniProtKB-KW"/>
</dbReference>
<dbReference type="Pfam" id="PF01019">
    <property type="entry name" value="G_glu_transpept"/>
    <property type="match status" value="1"/>
</dbReference>
<dbReference type="InterPro" id="IPR043137">
    <property type="entry name" value="GGT_ssub_C"/>
</dbReference>
<comment type="catalytic activity">
    <reaction evidence="2 11">
        <text>glutathione + H2O = L-cysteinylglycine + L-glutamate</text>
        <dbReference type="Rhea" id="RHEA:28807"/>
        <dbReference type="ChEBI" id="CHEBI:15377"/>
        <dbReference type="ChEBI" id="CHEBI:29985"/>
        <dbReference type="ChEBI" id="CHEBI:57925"/>
        <dbReference type="ChEBI" id="CHEBI:61694"/>
        <dbReference type="EC" id="3.4.19.13"/>
    </reaction>
</comment>
<reference evidence="14 15" key="1">
    <citation type="submission" date="2019-07" db="EMBL/GenBank/DDBJ databases">
        <title>Description of 53C-WASEF.</title>
        <authorList>
            <person name="Pitt A."/>
            <person name="Hahn M.W."/>
        </authorList>
    </citation>
    <scope>NUCLEOTIDE SEQUENCE [LARGE SCALE GENOMIC DNA]</scope>
    <source>
        <strain evidence="14 15">53C-WASEF</strain>
    </source>
</reference>
<feature type="signal peptide" evidence="13">
    <location>
        <begin position="1"/>
        <end position="23"/>
    </location>
</feature>
<dbReference type="RefSeq" id="WP_144354221.1">
    <property type="nucleotide sequence ID" value="NZ_CBCRVV010000010.1"/>
</dbReference>
<evidence type="ECO:0000256" key="12">
    <source>
        <dbReference type="SAM" id="MobiDB-lite"/>
    </source>
</evidence>
<dbReference type="InterPro" id="IPR029055">
    <property type="entry name" value="Ntn_hydrolases_N"/>
</dbReference>
<protein>
    <recommendedName>
        <fullName evidence="11">Glutathione hydrolase proenzyme</fullName>
        <ecNumber evidence="11">2.3.2.2</ecNumber>
        <ecNumber evidence="11">3.4.19.13</ecNumber>
    </recommendedName>
    <component>
        <recommendedName>
            <fullName evidence="11">Glutathione hydrolase large chain</fullName>
        </recommendedName>
    </component>
    <component>
        <recommendedName>
            <fullName evidence="11">Glutathione hydrolase small chain</fullName>
        </recommendedName>
    </component>
</protein>
<dbReference type="Gene3D" id="1.10.246.130">
    <property type="match status" value="1"/>
</dbReference>
<dbReference type="PRINTS" id="PR01210">
    <property type="entry name" value="GGTRANSPTASE"/>
</dbReference>
<dbReference type="UniPathway" id="UPA00204"/>
<dbReference type="OrthoDB" id="9781342at2"/>
<dbReference type="InterPro" id="IPR043138">
    <property type="entry name" value="GGT_lsub"/>
</dbReference>
<sequence length="577" mass="60783">MISSRLLVTLLSFVLPLAGRGAAEVVTTTRGMVVAAEPLAAEAGAAVLRSGGNAVDAAVATALTLAVTYPRAGNLGGGGFMLVRMADGTAKAIDFRETAPAGATRNMYVDAAGQVVEGLSTQGYLASGVPGTVAGLALARQRFGSGKLSWSDLVEPARLHAEKGFTVSPVFAEDLRASADLLVANPTARRIFLREGRYYEGGETFKQPELAATLARLQAEGPGEFYAGRTAVLIADDMAAHGGIITRKDLADYRPVERAVLRGRYRGYDLLTMPPPSSGGIALLQMLSMLEPRDVSSLAPTGAEKIHLFAEVMRRAYADRAEFLGDPDFTAIPVSALLDRDYLARRAGTIDEKRATPSSEIKGGPLPAKPESMETTHFSVMDAAGNAVSCTYTLNGLYGSGVVASGTGVLLNNEMDDFSAKPGAANAYGLVQGEANAVHPHQRPLSSMTPTIVLRSGKVVIVTGSPGGATIINTVLLIITNVIDHGMTPVDAVEGKRFNQQWLPDEITHEPDFASAETMAALRAKGHNLRVRKLYSNEPTRWAGSQGSAETIMVDPVTGVRTGVPDPRRPETTASAE</sequence>
<feature type="binding site" evidence="10">
    <location>
        <position position="417"/>
    </location>
    <ligand>
        <name>L-glutamate</name>
        <dbReference type="ChEBI" id="CHEBI:29985"/>
    </ligand>
</feature>
<dbReference type="EMBL" id="VMBG01000004">
    <property type="protein sequence ID" value="TSJ75079.1"/>
    <property type="molecule type" value="Genomic_DNA"/>
</dbReference>
<feature type="binding site" evidence="10">
    <location>
        <position position="468"/>
    </location>
    <ligand>
        <name>L-glutamate</name>
        <dbReference type="ChEBI" id="CHEBI:29985"/>
    </ligand>
</feature>
<comment type="subunit">
    <text evidence="11">This enzyme consists of two polypeptide chains, which are synthesized in precursor form from a single polypeptide.</text>
</comment>
<evidence type="ECO:0000256" key="6">
    <source>
        <dbReference type="ARBA" id="ARBA00023145"/>
    </source>
</evidence>
<evidence type="ECO:0000256" key="13">
    <source>
        <dbReference type="SAM" id="SignalP"/>
    </source>
</evidence>
<evidence type="ECO:0000256" key="2">
    <source>
        <dbReference type="ARBA" id="ARBA00001089"/>
    </source>
</evidence>
<evidence type="ECO:0000256" key="3">
    <source>
        <dbReference type="ARBA" id="ARBA00009381"/>
    </source>
</evidence>
<dbReference type="InterPro" id="IPR051792">
    <property type="entry name" value="GGT_bact"/>
</dbReference>
<dbReference type="PANTHER" id="PTHR43199:SF1">
    <property type="entry name" value="GLUTATHIONE HYDROLASE PROENZYME"/>
    <property type="match status" value="1"/>
</dbReference>
<proteinExistence type="inferred from homology"/>
<dbReference type="PANTHER" id="PTHR43199">
    <property type="entry name" value="GLUTATHIONE HYDROLASE"/>
    <property type="match status" value="1"/>
</dbReference>
<dbReference type="EC" id="2.3.2.2" evidence="11"/>
<dbReference type="InterPro" id="IPR000101">
    <property type="entry name" value="GGT_peptidase"/>
</dbReference>
<feature type="active site" description="Nucleophile" evidence="9">
    <location>
        <position position="375"/>
    </location>
</feature>
<comment type="catalytic activity">
    <reaction evidence="8 11">
        <text>an N-terminal (5-L-glutamyl)-[peptide] + an alpha-amino acid = 5-L-glutamyl amino acid + an N-terminal L-alpha-aminoacyl-[peptide]</text>
        <dbReference type="Rhea" id="RHEA:23904"/>
        <dbReference type="Rhea" id="RHEA-COMP:9780"/>
        <dbReference type="Rhea" id="RHEA-COMP:9795"/>
        <dbReference type="ChEBI" id="CHEBI:77644"/>
        <dbReference type="ChEBI" id="CHEBI:78597"/>
        <dbReference type="ChEBI" id="CHEBI:78599"/>
        <dbReference type="ChEBI" id="CHEBI:78608"/>
        <dbReference type="EC" id="2.3.2.2"/>
    </reaction>
</comment>